<dbReference type="GO" id="GO:0031419">
    <property type="term" value="F:cobalamin binding"/>
    <property type="evidence" value="ECO:0007669"/>
    <property type="project" value="InterPro"/>
</dbReference>
<keyword evidence="3" id="KW-0808">Transferase</keyword>
<dbReference type="PANTHER" id="PTHR43409">
    <property type="entry name" value="ANAEROBIC MAGNESIUM-PROTOPORPHYRIN IX MONOMETHYL ESTER CYCLASE-RELATED"/>
    <property type="match status" value="1"/>
</dbReference>
<accession>A0A0F9QI16</accession>
<dbReference type="AlphaFoldDB" id="A0A0F9QI16"/>
<dbReference type="InterPro" id="IPR058240">
    <property type="entry name" value="rSAM_sf"/>
</dbReference>
<dbReference type="EMBL" id="LAZR01001491">
    <property type="protein sequence ID" value="KKN43750.1"/>
    <property type="molecule type" value="Genomic_DNA"/>
</dbReference>
<dbReference type="Pfam" id="PF04055">
    <property type="entry name" value="Radical_SAM"/>
    <property type="match status" value="1"/>
</dbReference>
<keyword evidence="4" id="KW-0949">S-adenosyl-L-methionine</keyword>
<evidence type="ECO:0000313" key="10">
    <source>
        <dbReference type="EMBL" id="KKN43750.1"/>
    </source>
</evidence>
<dbReference type="PROSITE" id="PS51918">
    <property type="entry name" value="RADICAL_SAM"/>
    <property type="match status" value="1"/>
</dbReference>
<sequence length="470" mass="54468">MKILLVFPPDAHMIKTNVPEFVDKGIGIYPPLGLMYIASSIMHWSDWEVELLDCKAENMTYPNLKYEIEKRNPDVVGIETLTFTLIDAVMTAKIVKEIDPNIHVVLGGPHVNIYPKETLKIPYVDYIILGEGEYVICEFLKAVGSRNDFEEIKGVGYKRNGKVFINPKQEFIENLDDLPHPDRKLLNIERYFSLVSEHSPITTMITSRGCPYKCLYCDRPHLGKRFRARSPKSVVREMKECKEMGIKEILFYDDTFTINRKRVQEICDLIIKQGINISWDVRAHVDTVDEFTLSKMADAGCERIHFGVESGTPEIQKVLRKNLDLNRVKNIFSEARKVGLKTLAYFMIGNPTETKEQIEKTIDYMLELNADYAHISIATPFPGTEMYYLGLEQGLYKEDYWEEFAQNPRENFSPELWTENLSEKELYKAIKRAYKKFYLRPSYIVKNFLHTKSIKSLKEKASSGIKMLFS</sequence>
<evidence type="ECO:0000259" key="9">
    <source>
        <dbReference type="PROSITE" id="PS51918"/>
    </source>
</evidence>
<dbReference type="SMART" id="SM00729">
    <property type="entry name" value="Elp3"/>
    <property type="match status" value="1"/>
</dbReference>
<dbReference type="InterPro" id="IPR036724">
    <property type="entry name" value="Cobalamin-bd_sf"/>
</dbReference>
<reference evidence="10" key="1">
    <citation type="journal article" date="2015" name="Nature">
        <title>Complex archaea that bridge the gap between prokaryotes and eukaryotes.</title>
        <authorList>
            <person name="Spang A."/>
            <person name="Saw J.H."/>
            <person name="Jorgensen S.L."/>
            <person name="Zaremba-Niedzwiedzka K."/>
            <person name="Martijn J."/>
            <person name="Lind A.E."/>
            <person name="van Eijk R."/>
            <person name="Schleper C."/>
            <person name="Guy L."/>
            <person name="Ettema T.J."/>
        </authorList>
    </citation>
    <scope>NUCLEOTIDE SEQUENCE</scope>
</reference>
<dbReference type="PROSITE" id="PS51332">
    <property type="entry name" value="B12_BINDING"/>
    <property type="match status" value="1"/>
</dbReference>
<comment type="caution">
    <text evidence="10">The sequence shown here is derived from an EMBL/GenBank/DDBJ whole genome shotgun (WGS) entry which is preliminary data.</text>
</comment>
<dbReference type="InterPro" id="IPR007197">
    <property type="entry name" value="rSAM"/>
</dbReference>
<name>A0A0F9QI16_9ZZZZ</name>
<dbReference type="SUPFAM" id="SSF52242">
    <property type="entry name" value="Cobalamin (vitamin B12)-binding domain"/>
    <property type="match status" value="1"/>
</dbReference>
<keyword evidence="6" id="KW-0408">Iron</keyword>
<dbReference type="SFLD" id="SFLDS00029">
    <property type="entry name" value="Radical_SAM"/>
    <property type="match status" value="1"/>
</dbReference>
<dbReference type="Gene3D" id="3.80.30.20">
    <property type="entry name" value="tm_1862 like domain"/>
    <property type="match status" value="1"/>
</dbReference>
<dbReference type="InterPro" id="IPR006638">
    <property type="entry name" value="Elp3/MiaA/NifB-like_rSAM"/>
</dbReference>
<organism evidence="10">
    <name type="scientific">marine sediment metagenome</name>
    <dbReference type="NCBI Taxonomy" id="412755"/>
    <lineage>
        <taxon>unclassified sequences</taxon>
        <taxon>metagenomes</taxon>
        <taxon>ecological metagenomes</taxon>
    </lineage>
</organism>
<dbReference type="CDD" id="cd01335">
    <property type="entry name" value="Radical_SAM"/>
    <property type="match status" value="1"/>
</dbReference>
<evidence type="ECO:0000256" key="1">
    <source>
        <dbReference type="ARBA" id="ARBA00001966"/>
    </source>
</evidence>
<dbReference type="GO" id="GO:0046872">
    <property type="term" value="F:metal ion binding"/>
    <property type="evidence" value="ECO:0007669"/>
    <property type="project" value="UniProtKB-KW"/>
</dbReference>
<dbReference type="GO" id="GO:0003824">
    <property type="term" value="F:catalytic activity"/>
    <property type="evidence" value="ECO:0007669"/>
    <property type="project" value="InterPro"/>
</dbReference>
<gene>
    <name evidence="10" type="ORF">LCGC14_0699980</name>
</gene>
<dbReference type="GO" id="GO:0051539">
    <property type="term" value="F:4 iron, 4 sulfur cluster binding"/>
    <property type="evidence" value="ECO:0007669"/>
    <property type="project" value="UniProtKB-KW"/>
</dbReference>
<evidence type="ECO:0000256" key="2">
    <source>
        <dbReference type="ARBA" id="ARBA00022603"/>
    </source>
</evidence>
<dbReference type="SFLD" id="SFLDG01082">
    <property type="entry name" value="B12-binding_domain_containing"/>
    <property type="match status" value="1"/>
</dbReference>
<dbReference type="SUPFAM" id="SSF102114">
    <property type="entry name" value="Radical SAM enzymes"/>
    <property type="match status" value="1"/>
</dbReference>
<dbReference type="InterPro" id="IPR034466">
    <property type="entry name" value="Methyltransferase_Class_B"/>
</dbReference>
<evidence type="ECO:0000259" key="8">
    <source>
        <dbReference type="PROSITE" id="PS51332"/>
    </source>
</evidence>
<keyword evidence="7" id="KW-0411">Iron-sulfur</keyword>
<evidence type="ECO:0000256" key="4">
    <source>
        <dbReference type="ARBA" id="ARBA00022691"/>
    </source>
</evidence>
<dbReference type="SFLD" id="SFLDG01123">
    <property type="entry name" value="methyltransferase_(Class_B)"/>
    <property type="match status" value="1"/>
</dbReference>
<keyword evidence="2" id="KW-0489">Methyltransferase</keyword>
<protein>
    <submittedName>
        <fullName evidence="10">Uncharacterized protein</fullName>
    </submittedName>
</protein>
<dbReference type="InterPro" id="IPR051198">
    <property type="entry name" value="BchE-like"/>
</dbReference>
<feature type="domain" description="B12-binding" evidence="8">
    <location>
        <begin position="17"/>
        <end position="150"/>
    </location>
</feature>
<evidence type="ECO:0000256" key="7">
    <source>
        <dbReference type="ARBA" id="ARBA00023014"/>
    </source>
</evidence>
<evidence type="ECO:0000256" key="3">
    <source>
        <dbReference type="ARBA" id="ARBA00022679"/>
    </source>
</evidence>
<dbReference type="PANTHER" id="PTHR43409:SF7">
    <property type="entry name" value="BLL1977 PROTEIN"/>
    <property type="match status" value="1"/>
</dbReference>
<evidence type="ECO:0000256" key="5">
    <source>
        <dbReference type="ARBA" id="ARBA00022723"/>
    </source>
</evidence>
<evidence type="ECO:0000256" key="6">
    <source>
        <dbReference type="ARBA" id="ARBA00023004"/>
    </source>
</evidence>
<dbReference type="InterPro" id="IPR006158">
    <property type="entry name" value="Cobalamin-bd"/>
</dbReference>
<dbReference type="Gene3D" id="3.40.50.280">
    <property type="entry name" value="Cobalamin-binding domain"/>
    <property type="match status" value="1"/>
</dbReference>
<comment type="cofactor">
    <cofactor evidence="1">
        <name>[4Fe-4S] cluster</name>
        <dbReference type="ChEBI" id="CHEBI:49883"/>
    </cofactor>
</comment>
<dbReference type="InterPro" id="IPR023404">
    <property type="entry name" value="rSAM_horseshoe"/>
</dbReference>
<dbReference type="Pfam" id="PF02310">
    <property type="entry name" value="B12-binding"/>
    <property type="match status" value="1"/>
</dbReference>
<keyword evidence="5" id="KW-0479">Metal-binding</keyword>
<proteinExistence type="predicted"/>
<feature type="domain" description="Radical SAM core" evidence="9">
    <location>
        <begin position="196"/>
        <end position="415"/>
    </location>
</feature>
<dbReference type="CDD" id="cd02068">
    <property type="entry name" value="radical_SAM_B12_BD"/>
    <property type="match status" value="1"/>
</dbReference>